<sequence>MKKEAQLVAKINKGSIWTRETKWTPGCLPCIKPTPRDQESVMLPCGHFMEVTQHSASVSLVPQFRSHSPPLSDAQSSLVG</sequence>
<comment type="caution">
    <text evidence="1">The sequence shown here is derived from an EMBL/GenBank/DDBJ whole genome shotgun (WGS) entry which is preliminary data.</text>
</comment>
<dbReference type="AlphaFoldDB" id="A0A5B7HZK8"/>
<name>A0A5B7HZK8_PORTR</name>
<accession>A0A5B7HZK8</accession>
<evidence type="ECO:0000313" key="1">
    <source>
        <dbReference type="EMBL" id="MPC77860.1"/>
    </source>
</evidence>
<protein>
    <submittedName>
        <fullName evidence="1">Uncharacterized protein</fullName>
    </submittedName>
</protein>
<evidence type="ECO:0000313" key="2">
    <source>
        <dbReference type="Proteomes" id="UP000324222"/>
    </source>
</evidence>
<keyword evidence="2" id="KW-1185">Reference proteome</keyword>
<organism evidence="1 2">
    <name type="scientific">Portunus trituberculatus</name>
    <name type="common">Swimming crab</name>
    <name type="synonym">Neptunus trituberculatus</name>
    <dbReference type="NCBI Taxonomy" id="210409"/>
    <lineage>
        <taxon>Eukaryota</taxon>
        <taxon>Metazoa</taxon>
        <taxon>Ecdysozoa</taxon>
        <taxon>Arthropoda</taxon>
        <taxon>Crustacea</taxon>
        <taxon>Multicrustacea</taxon>
        <taxon>Malacostraca</taxon>
        <taxon>Eumalacostraca</taxon>
        <taxon>Eucarida</taxon>
        <taxon>Decapoda</taxon>
        <taxon>Pleocyemata</taxon>
        <taxon>Brachyura</taxon>
        <taxon>Eubrachyura</taxon>
        <taxon>Portunoidea</taxon>
        <taxon>Portunidae</taxon>
        <taxon>Portuninae</taxon>
        <taxon>Portunus</taxon>
    </lineage>
</organism>
<dbReference type="Proteomes" id="UP000324222">
    <property type="component" value="Unassembled WGS sequence"/>
</dbReference>
<gene>
    <name evidence="1" type="ORF">E2C01_072329</name>
</gene>
<dbReference type="EMBL" id="VSRR010046935">
    <property type="protein sequence ID" value="MPC77860.1"/>
    <property type="molecule type" value="Genomic_DNA"/>
</dbReference>
<reference evidence="1 2" key="1">
    <citation type="submission" date="2019-05" db="EMBL/GenBank/DDBJ databases">
        <title>Another draft genome of Portunus trituberculatus and its Hox gene families provides insights of decapod evolution.</title>
        <authorList>
            <person name="Jeong J.-H."/>
            <person name="Song I."/>
            <person name="Kim S."/>
            <person name="Choi T."/>
            <person name="Kim D."/>
            <person name="Ryu S."/>
            <person name="Kim W."/>
        </authorList>
    </citation>
    <scope>NUCLEOTIDE SEQUENCE [LARGE SCALE GENOMIC DNA]</scope>
    <source>
        <tissue evidence="1">Muscle</tissue>
    </source>
</reference>
<proteinExistence type="predicted"/>